<reference evidence="1 2" key="1">
    <citation type="submission" date="2017-12" db="EMBL/GenBank/DDBJ databases">
        <title>Population genomics insights into the ecological differentiation and adaptive evolution in streptomycetes.</title>
        <authorList>
            <person name="Li Y."/>
            <person name="Huang Y."/>
        </authorList>
    </citation>
    <scope>NUCLEOTIDE SEQUENCE [LARGE SCALE GENOMIC DNA]</scope>
    <source>
        <strain evidence="1 2">NBRC 100770</strain>
    </source>
</reference>
<sequence length="76" mass="8525">MTETYFEFGTPADRWDRAERELRTLLAADPVESYATLLLGRTLERQGRNDEARPYLRMAAAMSGDFAELGPSAAAR</sequence>
<comment type="caution">
    <text evidence="1">The sequence shown here is derived from an EMBL/GenBank/DDBJ whole genome shotgun (WGS) entry which is preliminary data.</text>
</comment>
<dbReference type="EMBL" id="PKLL01000028">
    <property type="protein sequence ID" value="RZE16058.1"/>
    <property type="molecule type" value="Genomic_DNA"/>
</dbReference>
<name>A0A8G1ZKM8_9ACTN</name>
<accession>A0A8G1ZKM8</accession>
<dbReference type="Pfam" id="PF13432">
    <property type="entry name" value="TPR_16"/>
    <property type="match status" value="1"/>
</dbReference>
<dbReference type="Gene3D" id="1.25.40.10">
    <property type="entry name" value="Tetratricopeptide repeat domain"/>
    <property type="match status" value="1"/>
</dbReference>
<dbReference type="Proteomes" id="UP000292693">
    <property type="component" value="Unassembled WGS sequence"/>
</dbReference>
<organism evidence="1 2">
    <name type="scientific">Streptomyces albidoflavus</name>
    <dbReference type="NCBI Taxonomy" id="1886"/>
    <lineage>
        <taxon>Bacteria</taxon>
        <taxon>Bacillati</taxon>
        <taxon>Actinomycetota</taxon>
        <taxon>Actinomycetes</taxon>
        <taxon>Kitasatosporales</taxon>
        <taxon>Streptomycetaceae</taxon>
        <taxon>Streptomyces</taxon>
        <taxon>Streptomyces albidoflavus group</taxon>
    </lineage>
</organism>
<dbReference type="AlphaFoldDB" id="A0A8G1ZKM8"/>
<dbReference type="InterPro" id="IPR011990">
    <property type="entry name" value="TPR-like_helical_dom_sf"/>
</dbReference>
<evidence type="ECO:0000313" key="2">
    <source>
        <dbReference type="Proteomes" id="UP000292693"/>
    </source>
</evidence>
<proteinExistence type="predicted"/>
<gene>
    <name evidence="1" type="ORF">C0Q92_29335</name>
</gene>
<dbReference type="GeneID" id="97271495"/>
<evidence type="ECO:0000313" key="1">
    <source>
        <dbReference type="EMBL" id="RZE16058.1"/>
    </source>
</evidence>
<protein>
    <recommendedName>
        <fullName evidence="3">Tetratricopeptide repeat protein</fullName>
    </recommendedName>
</protein>
<evidence type="ECO:0008006" key="3">
    <source>
        <dbReference type="Google" id="ProtNLM"/>
    </source>
</evidence>
<dbReference type="RefSeq" id="WP_078842829.1">
    <property type="nucleotide sequence ID" value="NZ_CP108647.1"/>
</dbReference>
<dbReference type="SUPFAM" id="SSF48452">
    <property type="entry name" value="TPR-like"/>
    <property type="match status" value="1"/>
</dbReference>